<name>A0A0V1E9Q7_TRIPS</name>
<dbReference type="GO" id="GO:0003700">
    <property type="term" value="F:DNA-binding transcription factor activity"/>
    <property type="evidence" value="ECO:0007669"/>
    <property type="project" value="InterPro"/>
</dbReference>
<dbReference type="SUPFAM" id="SSF48508">
    <property type="entry name" value="Nuclear receptor ligand-binding domain"/>
    <property type="match status" value="1"/>
</dbReference>
<dbReference type="Proteomes" id="UP000054632">
    <property type="component" value="Unassembled WGS sequence"/>
</dbReference>
<dbReference type="SUPFAM" id="SSF57716">
    <property type="entry name" value="Glucocorticoid receptor-like (DNA-binding domain)"/>
    <property type="match status" value="1"/>
</dbReference>
<keyword evidence="6" id="KW-0804">Transcription</keyword>
<evidence type="ECO:0000256" key="2">
    <source>
        <dbReference type="ARBA" id="ARBA00022771"/>
    </source>
</evidence>
<organism evidence="10 12">
    <name type="scientific">Trichinella pseudospiralis</name>
    <name type="common">Parasitic roundworm</name>
    <dbReference type="NCBI Taxonomy" id="6337"/>
    <lineage>
        <taxon>Eukaryota</taxon>
        <taxon>Metazoa</taxon>
        <taxon>Ecdysozoa</taxon>
        <taxon>Nematoda</taxon>
        <taxon>Enoplea</taxon>
        <taxon>Dorylaimia</taxon>
        <taxon>Trichinellida</taxon>
        <taxon>Trichinellidae</taxon>
        <taxon>Trichinella</taxon>
    </lineage>
</organism>
<evidence type="ECO:0000256" key="4">
    <source>
        <dbReference type="ARBA" id="ARBA00023015"/>
    </source>
</evidence>
<evidence type="ECO:0000259" key="9">
    <source>
        <dbReference type="Pfam" id="PF00105"/>
    </source>
</evidence>
<dbReference type="InterPro" id="IPR013088">
    <property type="entry name" value="Znf_NHR/GATA"/>
</dbReference>
<protein>
    <submittedName>
        <fullName evidence="10">Nuclear hormone receptor family member nhr-91</fullName>
    </submittedName>
</protein>
<dbReference type="InterPro" id="IPR001628">
    <property type="entry name" value="Znf_hrmn_rcpt"/>
</dbReference>
<keyword evidence="1" id="KW-0479">Metal-binding</keyword>
<evidence type="ECO:0000313" key="10">
    <source>
        <dbReference type="EMBL" id="KRY70532.1"/>
    </source>
</evidence>
<accession>A0A0V1E9Q7</accession>
<keyword evidence="7 10" id="KW-0675">Receptor</keyword>
<dbReference type="GO" id="GO:0008270">
    <property type="term" value="F:zinc ion binding"/>
    <property type="evidence" value="ECO:0007669"/>
    <property type="project" value="UniProtKB-KW"/>
</dbReference>
<evidence type="ECO:0000256" key="1">
    <source>
        <dbReference type="ARBA" id="ARBA00022723"/>
    </source>
</evidence>
<keyword evidence="8" id="KW-0539">Nucleus</keyword>
<feature type="domain" description="Nuclear receptor" evidence="9">
    <location>
        <begin position="141"/>
        <end position="175"/>
    </location>
</feature>
<evidence type="ECO:0000313" key="13">
    <source>
        <dbReference type="Proteomes" id="UP000054826"/>
    </source>
</evidence>
<dbReference type="InterPro" id="IPR035500">
    <property type="entry name" value="NHR-like_dom_sf"/>
</dbReference>
<comment type="caution">
    <text evidence="10">The sequence shown here is derived from an EMBL/GenBank/DDBJ whole genome shotgun (WGS) entry which is preliminary data.</text>
</comment>
<evidence type="ECO:0000256" key="8">
    <source>
        <dbReference type="ARBA" id="ARBA00023242"/>
    </source>
</evidence>
<keyword evidence="3" id="KW-0862">Zinc</keyword>
<evidence type="ECO:0000256" key="3">
    <source>
        <dbReference type="ARBA" id="ARBA00022833"/>
    </source>
</evidence>
<proteinExistence type="predicted"/>
<dbReference type="EMBL" id="JYDV01000038">
    <property type="protein sequence ID" value="KRZ39160.1"/>
    <property type="molecule type" value="Genomic_DNA"/>
</dbReference>
<evidence type="ECO:0000313" key="12">
    <source>
        <dbReference type="Proteomes" id="UP000054632"/>
    </source>
</evidence>
<sequence length="264" mass="29568">MMQNNDLAESDIPSITVNPVPVAKEEHIHSQQPLAGTGQSLLQQKKFHNQRIYSKPSYGSTQKMDKKLLYHQFSAHTLPEHNPQEYASMEGATSGLSVIHAQNSETDSAASYPAKYSNTSYSTANNDSTDFSLLTRFQDERCIILGYCACDFHYGRVSCEGCKGFFRGTVQLPLTITSNDMDMQSQCFNQFTSATKLDPVDQEVLQHDSMKEIQTLVKAYLLMDKEPSTIGITDLGNVLLKLKTEMEELQMQPLEVALLCAIFF</sequence>
<evidence type="ECO:0000256" key="7">
    <source>
        <dbReference type="ARBA" id="ARBA00023170"/>
    </source>
</evidence>
<dbReference type="EMBL" id="JYDR01000072">
    <property type="protein sequence ID" value="KRY70532.1"/>
    <property type="molecule type" value="Genomic_DNA"/>
</dbReference>
<evidence type="ECO:0000256" key="5">
    <source>
        <dbReference type="ARBA" id="ARBA00023125"/>
    </source>
</evidence>
<dbReference type="AlphaFoldDB" id="A0A0V1E9Q7"/>
<dbReference type="Proteomes" id="UP000054826">
    <property type="component" value="Unassembled WGS sequence"/>
</dbReference>
<keyword evidence="4" id="KW-0805">Transcription regulation</keyword>
<evidence type="ECO:0000313" key="11">
    <source>
        <dbReference type="EMBL" id="KRZ39160.1"/>
    </source>
</evidence>
<dbReference type="Pfam" id="PF00105">
    <property type="entry name" value="zf-C4"/>
    <property type="match status" value="1"/>
</dbReference>
<dbReference type="GO" id="GO:0043565">
    <property type="term" value="F:sequence-specific DNA binding"/>
    <property type="evidence" value="ECO:0007669"/>
    <property type="project" value="InterPro"/>
</dbReference>
<keyword evidence="5" id="KW-0238">DNA-binding</keyword>
<dbReference type="Gene3D" id="3.30.50.10">
    <property type="entry name" value="Erythroid Transcription Factor GATA-1, subunit A"/>
    <property type="match status" value="1"/>
</dbReference>
<keyword evidence="2" id="KW-0863">Zinc-finger</keyword>
<gene>
    <name evidence="10" type="primary">nhr-91</name>
    <name evidence="10" type="ORF">T4A_3603</name>
    <name evidence="11" type="ORF">T4C_8286</name>
</gene>
<reference evidence="12 13" key="1">
    <citation type="submission" date="2015-01" db="EMBL/GenBank/DDBJ databases">
        <title>Evolution of Trichinella species and genotypes.</title>
        <authorList>
            <person name="Korhonen P.K."/>
            <person name="Edoardo P."/>
            <person name="Giuseppe L.R."/>
            <person name="Gasser R.B."/>
        </authorList>
    </citation>
    <scope>NUCLEOTIDE SEQUENCE [LARGE SCALE GENOMIC DNA]</scope>
    <source>
        <strain evidence="10">ISS13</strain>
        <strain evidence="11">ISS176</strain>
    </source>
</reference>
<evidence type="ECO:0000256" key="6">
    <source>
        <dbReference type="ARBA" id="ARBA00023163"/>
    </source>
</evidence>